<sequence length="747" mass="83474">MSAEPQAQACDRCHRRKTRCDKRRPECTACIKASVACAYSTRTKEPLYRRDYVEKLERRARQLELNNRALEDRLATVSGTDPPPTNLESQHSNWNIRDSNTQRGGMDTESNDDTNSPAPIGNDIASEVTFLSTHAGGDRQFLGSASGLFLASLVRGAVREETETSSLRLASPGNGVTAKSNWSIDHDTLPPRQMTNSLIDAYMAHDALCYPILAPSVILTIVDAMYADRAYPRTARFGAFAFHMLLSIGTAQVYKFNWQILPDAETHHQRAMVYLDSVLSRGGIEAIQALLLCCQYRLSSSTKDASGSLWHLVGIAARMCFELGLHRETSYPLKDHDTLMVDETALAQHEAQEVRRRCFWCVFCLDRVVSITLGRPLALHIEDIDVELPSVVGNELAFTPTENANSPGSLRMAASYRVAIFVHIVRYRALCGKFLTSLHRGGRQQIQSQEQFQRTRSRLAEELESWRLDTVSLKLPEIDLATPLAEARSSFRSKAWYELLYQNGILLLYRPSPATNDDESDSLRRIHSAAKQSVTLYAYLFKSRKINFSWITLHTVFLAGLSYIYSVSSHLRERRKQRKNTTITPRNLDLAQDPTIVEIVNDTRACSNVLVAVSERCNAPKNCHEVFDRLSDAVLADAVELYTSPHAVAPSLEGSSTYGAYSQPPDNSLTNADSSTAHALGSTEFPQYLSNDYMGQDLLAVDNVLRDSLPDLQHIYDTSWADDAILQLSMDWLQGIDSGNGLYDTSI</sequence>
<dbReference type="CDD" id="cd12148">
    <property type="entry name" value="fungal_TF_MHR"/>
    <property type="match status" value="1"/>
</dbReference>
<dbReference type="PANTHER" id="PTHR47782:SF12">
    <property type="entry name" value="ZN(II)2CYS6 TRANSCRIPTION FACTOR (EUROFUNG)"/>
    <property type="match status" value="1"/>
</dbReference>
<dbReference type="SMART" id="SM00066">
    <property type="entry name" value="GAL4"/>
    <property type="match status" value="1"/>
</dbReference>
<evidence type="ECO:0000256" key="8">
    <source>
        <dbReference type="SAM" id="MobiDB-lite"/>
    </source>
</evidence>
<dbReference type="InterPro" id="IPR052202">
    <property type="entry name" value="Yeast_MetPath_Reg"/>
</dbReference>
<evidence type="ECO:0000256" key="3">
    <source>
        <dbReference type="ARBA" id="ARBA00022833"/>
    </source>
</evidence>
<keyword evidence="2" id="KW-0479">Metal-binding</keyword>
<evidence type="ECO:0000313" key="12">
    <source>
        <dbReference type="Proteomes" id="UP000799324"/>
    </source>
</evidence>
<dbReference type="Pfam" id="PF00172">
    <property type="entry name" value="Zn_clus"/>
    <property type="match status" value="1"/>
</dbReference>
<keyword evidence="7" id="KW-0539">Nucleus</keyword>
<dbReference type="PROSITE" id="PS50048">
    <property type="entry name" value="ZN2_CY6_FUNGAL_2"/>
    <property type="match status" value="1"/>
</dbReference>
<dbReference type="GO" id="GO:0045944">
    <property type="term" value="P:positive regulation of transcription by RNA polymerase II"/>
    <property type="evidence" value="ECO:0007669"/>
    <property type="project" value="TreeGrafter"/>
</dbReference>
<dbReference type="OrthoDB" id="2399539at2759"/>
<comment type="subcellular location">
    <subcellularLocation>
        <location evidence="1">Nucleus</location>
    </subcellularLocation>
</comment>
<accession>A0A6A6SZP5</accession>
<evidence type="ECO:0000256" key="4">
    <source>
        <dbReference type="ARBA" id="ARBA00023015"/>
    </source>
</evidence>
<dbReference type="AlphaFoldDB" id="A0A6A6SZP5"/>
<dbReference type="GO" id="GO:0000981">
    <property type="term" value="F:DNA-binding transcription factor activity, RNA polymerase II-specific"/>
    <property type="evidence" value="ECO:0007669"/>
    <property type="project" value="InterPro"/>
</dbReference>
<evidence type="ECO:0000256" key="6">
    <source>
        <dbReference type="ARBA" id="ARBA00023163"/>
    </source>
</evidence>
<dbReference type="GO" id="GO:0006351">
    <property type="term" value="P:DNA-templated transcription"/>
    <property type="evidence" value="ECO:0007669"/>
    <property type="project" value="InterPro"/>
</dbReference>
<feature type="transmembrane region" description="Helical" evidence="9">
    <location>
        <begin position="548"/>
        <end position="568"/>
    </location>
</feature>
<keyword evidence="9" id="KW-0472">Membrane</keyword>
<dbReference type="InterPro" id="IPR036864">
    <property type="entry name" value="Zn2-C6_fun-type_DNA-bd_sf"/>
</dbReference>
<dbReference type="GO" id="GO:0043565">
    <property type="term" value="F:sequence-specific DNA binding"/>
    <property type="evidence" value="ECO:0007669"/>
    <property type="project" value="TreeGrafter"/>
</dbReference>
<dbReference type="InterPro" id="IPR001138">
    <property type="entry name" value="Zn2Cys6_DnaBD"/>
</dbReference>
<dbReference type="Pfam" id="PF04082">
    <property type="entry name" value="Fungal_trans"/>
    <property type="match status" value="1"/>
</dbReference>
<evidence type="ECO:0000256" key="7">
    <source>
        <dbReference type="ARBA" id="ARBA00023242"/>
    </source>
</evidence>
<dbReference type="PROSITE" id="PS00463">
    <property type="entry name" value="ZN2_CY6_FUNGAL_1"/>
    <property type="match status" value="1"/>
</dbReference>
<keyword evidence="6" id="KW-0804">Transcription</keyword>
<feature type="compositionally biased region" description="Polar residues" evidence="8">
    <location>
        <begin position="86"/>
        <end position="103"/>
    </location>
</feature>
<name>A0A6A6SZP5_9PLEO</name>
<proteinExistence type="predicted"/>
<keyword evidence="4" id="KW-0805">Transcription regulation</keyword>
<feature type="domain" description="Zn(2)-C6 fungal-type" evidence="10">
    <location>
        <begin position="9"/>
        <end position="39"/>
    </location>
</feature>
<dbReference type="InterPro" id="IPR007219">
    <property type="entry name" value="XnlR_reg_dom"/>
</dbReference>
<keyword evidence="3" id="KW-0862">Zinc</keyword>
<dbReference type="PANTHER" id="PTHR47782">
    <property type="entry name" value="ZN(II)2CYS6 TRANSCRIPTION FACTOR (EUROFUNG)-RELATED"/>
    <property type="match status" value="1"/>
</dbReference>
<dbReference type="EMBL" id="MU004384">
    <property type="protein sequence ID" value="KAF2653249.1"/>
    <property type="molecule type" value="Genomic_DNA"/>
</dbReference>
<dbReference type="GO" id="GO:0008270">
    <property type="term" value="F:zinc ion binding"/>
    <property type="evidence" value="ECO:0007669"/>
    <property type="project" value="InterPro"/>
</dbReference>
<evidence type="ECO:0000256" key="9">
    <source>
        <dbReference type="SAM" id="Phobius"/>
    </source>
</evidence>
<dbReference type="SMART" id="SM00906">
    <property type="entry name" value="Fungal_trans"/>
    <property type="match status" value="1"/>
</dbReference>
<feature type="region of interest" description="Disordered" evidence="8">
    <location>
        <begin position="653"/>
        <end position="674"/>
    </location>
</feature>
<keyword evidence="12" id="KW-1185">Reference proteome</keyword>
<evidence type="ECO:0000259" key="10">
    <source>
        <dbReference type="PROSITE" id="PS50048"/>
    </source>
</evidence>
<evidence type="ECO:0000256" key="1">
    <source>
        <dbReference type="ARBA" id="ARBA00004123"/>
    </source>
</evidence>
<evidence type="ECO:0000256" key="2">
    <source>
        <dbReference type="ARBA" id="ARBA00022723"/>
    </source>
</evidence>
<protein>
    <recommendedName>
        <fullName evidence="10">Zn(2)-C6 fungal-type domain-containing protein</fullName>
    </recommendedName>
</protein>
<organism evidence="11 12">
    <name type="scientific">Lophiostoma macrostomum CBS 122681</name>
    <dbReference type="NCBI Taxonomy" id="1314788"/>
    <lineage>
        <taxon>Eukaryota</taxon>
        <taxon>Fungi</taxon>
        <taxon>Dikarya</taxon>
        <taxon>Ascomycota</taxon>
        <taxon>Pezizomycotina</taxon>
        <taxon>Dothideomycetes</taxon>
        <taxon>Pleosporomycetidae</taxon>
        <taxon>Pleosporales</taxon>
        <taxon>Lophiostomataceae</taxon>
        <taxon>Lophiostoma</taxon>
    </lineage>
</organism>
<gene>
    <name evidence="11" type="ORF">K491DRAFT_603275</name>
</gene>
<reference evidence="11" key="1">
    <citation type="journal article" date="2020" name="Stud. Mycol.">
        <title>101 Dothideomycetes genomes: a test case for predicting lifestyles and emergence of pathogens.</title>
        <authorList>
            <person name="Haridas S."/>
            <person name="Albert R."/>
            <person name="Binder M."/>
            <person name="Bloem J."/>
            <person name="Labutti K."/>
            <person name="Salamov A."/>
            <person name="Andreopoulos B."/>
            <person name="Baker S."/>
            <person name="Barry K."/>
            <person name="Bills G."/>
            <person name="Bluhm B."/>
            <person name="Cannon C."/>
            <person name="Castanera R."/>
            <person name="Culley D."/>
            <person name="Daum C."/>
            <person name="Ezra D."/>
            <person name="Gonzalez J."/>
            <person name="Henrissat B."/>
            <person name="Kuo A."/>
            <person name="Liang C."/>
            <person name="Lipzen A."/>
            <person name="Lutzoni F."/>
            <person name="Magnuson J."/>
            <person name="Mondo S."/>
            <person name="Nolan M."/>
            <person name="Ohm R."/>
            <person name="Pangilinan J."/>
            <person name="Park H.-J."/>
            <person name="Ramirez L."/>
            <person name="Alfaro M."/>
            <person name="Sun H."/>
            <person name="Tritt A."/>
            <person name="Yoshinaga Y."/>
            <person name="Zwiers L.-H."/>
            <person name="Turgeon B."/>
            <person name="Goodwin S."/>
            <person name="Spatafora J."/>
            <person name="Crous P."/>
            <person name="Grigoriev I."/>
        </authorList>
    </citation>
    <scope>NUCLEOTIDE SEQUENCE</scope>
    <source>
        <strain evidence="11">CBS 122681</strain>
    </source>
</reference>
<evidence type="ECO:0000313" key="11">
    <source>
        <dbReference type="EMBL" id="KAF2653249.1"/>
    </source>
</evidence>
<dbReference type="GO" id="GO:0005634">
    <property type="term" value="C:nucleus"/>
    <property type="evidence" value="ECO:0007669"/>
    <property type="project" value="UniProtKB-SubCell"/>
</dbReference>
<keyword evidence="9" id="KW-0812">Transmembrane</keyword>
<dbReference type="SUPFAM" id="SSF57701">
    <property type="entry name" value="Zn2/Cys6 DNA-binding domain"/>
    <property type="match status" value="1"/>
</dbReference>
<evidence type="ECO:0000256" key="5">
    <source>
        <dbReference type="ARBA" id="ARBA00023125"/>
    </source>
</evidence>
<keyword evidence="9" id="KW-1133">Transmembrane helix</keyword>
<keyword evidence="5" id="KW-0238">DNA-binding</keyword>
<dbReference type="CDD" id="cd00067">
    <property type="entry name" value="GAL4"/>
    <property type="match status" value="1"/>
</dbReference>
<dbReference type="Proteomes" id="UP000799324">
    <property type="component" value="Unassembled WGS sequence"/>
</dbReference>
<feature type="region of interest" description="Disordered" evidence="8">
    <location>
        <begin position="75"/>
        <end position="120"/>
    </location>
</feature>
<dbReference type="Gene3D" id="4.10.240.10">
    <property type="entry name" value="Zn(2)-C6 fungal-type DNA-binding domain"/>
    <property type="match status" value="1"/>
</dbReference>